<dbReference type="PROSITE" id="PS51257">
    <property type="entry name" value="PROKAR_LIPOPROTEIN"/>
    <property type="match status" value="1"/>
</dbReference>
<dbReference type="EnsemblMetazoa" id="PHUM221760-RA">
    <property type="protein sequence ID" value="PHUM221760-PA"/>
    <property type="gene ID" value="PHUM221760"/>
</dbReference>
<evidence type="ECO:0000256" key="1">
    <source>
        <dbReference type="SAM" id="SignalP"/>
    </source>
</evidence>
<protein>
    <submittedName>
        <fullName evidence="2 3">Uncharacterized protein</fullName>
    </submittedName>
</protein>
<accession>E0VI86</accession>
<dbReference type="EMBL" id="AAZO01002560">
    <property type="status" value="NOT_ANNOTATED_CDS"/>
    <property type="molecule type" value="Genomic_DNA"/>
</dbReference>
<dbReference type="HOGENOM" id="CLU_1760966_0_0_1"/>
<dbReference type="InParanoid" id="E0VI86"/>
<sequence length="148" mass="17086">MKITIFVFMCIATIISCQYMPPMPMWNTMNPVMYSSMMRPMMSTYPGWMSDPHPPMGSNEKTSILNIPQGVMNIPKVPSSEETLTHMMMANQNVKPYVDTITDMMYNYPDVPKARLMNPMYVTGMNGIRTNPNPMEDCKYARRYQDKS</sequence>
<feature type="chain" id="PRO_5014570113" evidence="1">
    <location>
        <begin position="18"/>
        <end position="148"/>
    </location>
</feature>
<name>E0VI86_PEDHC</name>
<dbReference type="AlphaFoldDB" id="E0VI86"/>
<reference evidence="2" key="1">
    <citation type="submission" date="2007-04" db="EMBL/GenBank/DDBJ databases">
        <title>Annotation of Pediculus humanus corporis strain USDA.</title>
        <authorList>
            <person name="Kirkness E."/>
            <person name="Hannick L."/>
            <person name="Hass B."/>
            <person name="Bruggner R."/>
            <person name="Lawson D."/>
            <person name="Bidwell S."/>
            <person name="Joardar V."/>
            <person name="Caler E."/>
            <person name="Walenz B."/>
            <person name="Inman J."/>
            <person name="Schobel S."/>
            <person name="Galinsky K."/>
            <person name="Amedeo P."/>
            <person name="Strausberg R."/>
        </authorList>
    </citation>
    <scope>NUCLEOTIDE SEQUENCE</scope>
    <source>
        <strain evidence="2">USDA</strain>
    </source>
</reference>
<dbReference type="Proteomes" id="UP000009046">
    <property type="component" value="Unassembled WGS sequence"/>
</dbReference>
<dbReference type="EMBL" id="DS235184">
    <property type="protein sequence ID" value="EEB13092.1"/>
    <property type="molecule type" value="Genomic_DNA"/>
</dbReference>
<evidence type="ECO:0000313" key="3">
    <source>
        <dbReference type="EnsemblMetazoa" id="PHUM221760-PA"/>
    </source>
</evidence>
<reference evidence="3" key="3">
    <citation type="submission" date="2020-05" db="UniProtKB">
        <authorList>
            <consortium name="EnsemblMetazoa"/>
        </authorList>
    </citation>
    <scope>IDENTIFICATION</scope>
    <source>
        <strain evidence="3">USDA</strain>
    </source>
</reference>
<keyword evidence="4" id="KW-1185">Reference proteome</keyword>
<evidence type="ECO:0000313" key="2">
    <source>
        <dbReference type="EMBL" id="EEB13092.1"/>
    </source>
</evidence>
<proteinExistence type="predicted"/>
<evidence type="ECO:0000313" key="4">
    <source>
        <dbReference type="Proteomes" id="UP000009046"/>
    </source>
</evidence>
<gene>
    <name evidence="3" type="primary">8237858</name>
    <name evidence="2" type="ORF">Phum_PHUM221760</name>
</gene>
<dbReference type="CTD" id="8237858"/>
<reference evidence="2" key="2">
    <citation type="submission" date="2007-04" db="EMBL/GenBank/DDBJ databases">
        <title>The genome of the human body louse.</title>
        <authorList>
            <consortium name="The Human Body Louse Genome Consortium"/>
            <person name="Kirkness E."/>
            <person name="Walenz B."/>
            <person name="Hass B."/>
            <person name="Bruggner R."/>
            <person name="Strausberg R."/>
        </authorList>
    </citation>
    <scope>NUCLEOTIDE SEQUENCE</scope>
    <source>
        <strain evidence="2">USDA</strain>
    </source>
</reference>
<organism>
    <name type="scientific">Pediculus humanus subsp. corporis</name>
    <name type="common">Body louse</name>
    <dbReference type="NCBI Taxonomy" id="121224"/>
    <lineage>
        <taxon>Eukaryota</taxon>
        <taxon>Metazoa</taxon>
        <taxon>Ecdysozoa</taxon>
        <taxon>Arthropoda</taxon>
        <taxon>Hexapoda</taxon>
        <taxon>Insecta</taxon>
        <taxon>Pterygota</taxon>
        <taxon>Neoptera</taxon>
        <taxon>Paraneoptera</taxon>
        <taxon>Psocodea</taxon>
        <taxon>Troctomorpha</taxon>
        <taxon>Phthiraptera</taxon>
        <taxon>Anoplura</taxon>
        <taxon>Pediculidae</taxon>
        <taxon>Pediculus</taxon>
    </lineage>
</organism>
<keyword evidence="1" id="KW-0732">Signal</keyword>
<dbReference type="KEGG" id="phu:Phum_PHUM221760"/>
<dbReference type="RefSeq" id="XP_002425830.1">
    <property type="nucleotide sequence ID" value="XM_002425785.1"/>
</dbReference>
<feature type="signal peptide" evidence="1">
    <location>
        <begin position="1"/>
        <end position="17"/>
    </location>
</feature>
<dbReference type="GeneID" id="8237858"/>
<dbReference type="VEuPathDB" id="VectorBase:PHUM221760"/>